<name>A0AAD2DTP6_9LAMI</name>
<organism evidence="2 3">
    <name type="scientific">Fraxinus pennsylvanica</name>
    <dbReference type="NCBI Taxonomy" id="56036"/>
    <lineage>
        <taxon>Eukaryota</taxon>
        <taxon>Viridiplantae</taxon>
        <taxon>Streptophyta</taxon>
        <taxon>Embryophyta</taxon>
        <taxon>Tracheophyta</taxon>
        <taxon>Spermatophyta</taxon>
        <taxon>Magnoliopsida</taxon>
        <taxon>eudicotyledons</taxon>
        <taxon>Gunneridae</taxon>
        <taxon>Pentapetalae</taxon>
        <taxon>asterids</taxon>
        <taxon>lamiids</taxon>
        <taxon>Lamiales</taxon>
        <taxon>Oleaceae</taxon>
        <taxon>Oleeae</taxon>
        <taxon>Fraxinus</taxon>
    </lineage>
</organism>
<evidence type="ECO:0000313" key="3">
    <source>
        <dbReference type="Proteomes" id="UP000834106"/>
    </source>
</evidence>
<keyword evidence="3" id="KW-1185">Reference proteome</keyword>
<dbReference type="InterPro" id="IPR012349">
    <property type="entry name" value="Split_barrel_FMN-bd"/>
</dbReference>
<dbReference type="Proteomes" id="UP000834106">
    <property type="component" value="Chromosome 8"/>
</dbReference>
<dbReference type="Gene3D" id="2.30.110.10">
    <property type="entry name" value="Electron Transport, Fmn-binding Protein, Chain A"/>
    <property type="match status" value="1"/>
</dbReference>
<gene>
    <name evidence="2" type="ORF">FPE_LOCUS13204</name>
</gene>
<evidence type="ECO:0000256" key="1">
    <source>
        <dbReference type="SAM" id="MobiDB-lite"/>
    </source>
</evidence>
<accession>A0AAD2DTP6</accession>
<feature type="region of interest" description="Disordered" evidence="1">
    <location>
        <begin position="204"/>
        <end position="227"/>
    </location>
</feature>
<reference evidence="2" key="1">
    <citation type="submission" date="2023-05" db="EMBL/GenBank/DDBJ databases">
        <authorList>
            <person name="Huff M."/>
        </authorList>
    </citation>
    <scope>NUCLEOTIDE SEQUENCE</scope>
</reference>
<dbReference type="AlphaFoldDB" id="A0AAD2DTP6"/>
<dbReference type="EMBL" id="OU503043">
    <property type="protein sequence ID" value="CAI9765774.1"/>
    <property type="molecule type" value="Genomic_DNA"/>
</dbReference>
<sequence>MFLSQLPYALVQNYTNFLSSNASPNQISHFDFPRPSFLPLKPITVQSLKPLRTNPCHSFLIQPLKCSVFVVSKLTNLEFTSNPKPFPAKVSRTIKEFSSVGTFSSFSQEGWSLGFGVRFAVDLNGTPILCLNESNWKLFVDKKCSLRVQLEQFGLRRHCGVHLLFIRKMQSLQQLMKVYNQTSSSQNSSPFPTSLRRLPSVQATAKSPPLHLSTRQPTTYLPPQHLV</sequence>
<protein>
    <submittedName>
        <fullName evidence="2">Uncharacterized protein</fullName>
    </submittedName>
</protein>
<evidence type="ECO:0000313" key="2">
    <source>
        <dbReference type="EMBL" id="CAI9765774.1"/>
    </source>
</evidence>
<proteinExistence type="predicted"/>